<comment type="caution">
    <text evidence="5">The sequence shown here is derived from an EMBL/GenBank/DDBJ whole genome shotgun (WGS) entry which is preliminary data.</text>
</comment>
<keyword evidence="3" id="KW-0067">ATP-binding</keyword>
<dbReference type="PANTHER" id="PTHR12241:SF147">
    <property type="entry name" value="TUBULIN POLYGLUTAMYLASE TTLL7"/>
    <property type="match status" value="1"/>
</dbReference>
<dbReference type="GO" id="GO:0000226">
    <property type="term" value="P:microtubule cytoskeleton organization"/>
    <property type="evidence" value="ECO:0007669"/>
    <property type="project" value="TreeGrafter"/>
</dbReference>
<organism evidence="5 6">
    <name type="scientific">[Myrmecia] bisecta</name>
    <dbReference type="NCBI Taxonomy" id="41462"/>
    <lineage>
        <taxon>Eukaryota</taxon>
        <taxon>Viridiplantae</taxon>
        <taxon>Chlorophyta</taxon>
        <taxon>core chlorophytes</taxon>
        <taxon>Trebouxiophyceae</taxon>
        <taxon>Trebouxiales</taxon>
        <taxon>Trebouxiaceae</taxon>
        <taxon>Myrmecia</taxon>
    </lineage>
</organism>
<proteinExistence type="predicted"/>
<keyword evidence="2" id="KW-0547">Nucleotide-binding</keyword>
<keyword evidence="1" id="KW-0436">Ligase</keyword>
<name>A0AAW1PND7_9CHLO</name>
<feature type="compositionally biased region" description="Polar residues" evidence="4">
    <location>
        <begin position="505"/>
        <end position="515"/>
    </location>
</feature>
<dbReference type="Pfam" id="PF03133">
    <property type="entry name" value="TTL"/>
    <property type="match status" value="1"/>
</dbReference>
<dbReference type="PANTHER" id="PTHR12241">
    <property type="entry name" value="TUBULIN POLYGLUTAMYLASE"/>
    <property type="match status" value="1"/>
</dbReference>
<dbReference type="AlphaFoldDB" id="A0AAW1PND7"/>
<dbReference type="Proteomes" id="UP001489004">
    <property type="component" value="Unassembled WGS sequence"/>
</dbReference>
<evidence type="ECO:0000256" key="4">
    <source>
        <dbReference type="SAM" id="MobiDB-lite"/>
    </source>
</evidence>
<evidence type="ECO:0000313" key="5">
    <source>
        <dbReference type="EMBL" id="KAK9811398.1"/>
    </source>
</evidence>
<reference evidence="5 6" key="1">
    <citation type="journal article" date="2024" name="Nat. Commun.">
        <title>Phylogenomics reveals the evolutionary origins of lichenization in chlorophyte algae.</title>
        <authorList>
            <person name="Puginier C."/>
            <person name="Libourel C."/>
            <person name="Otte J."/>
            <person name="Skaloud P."/>
            <person name="Haon M."/>
            <person name="Grisel S."/>
            <person name="Petersen M."/>
            <person name="Berrin J.G."/>
            <person name="Delaux P.M."/>
            <person name="Dal Grande F."/>
            <person name="Keller J."/>
        </authorList>
    </citation>
    <scope>NUCLEOTIDE SEQUENCE [LARGE SCALE GENOMIC DNA]</scope>
    <source>
        <strain evidence="5 6">SAG 2043</strain>
    </source>
</reference>
<dbReference type="EMBL" id="JALJOR010000009">
    <property type="protein sequence ID" value="KAK9811398.1"/>
    <property type="molecule type" value="Genomic_DNA"/>
</dbReference>
<protein>
    <submittedName>
        <fullName evidence="5">Uncharacterized protein</fullName>
    </submittedName>
</protein>
<evidence type="ECO:0000313" key="6">
    <source>
        <dbReference type="Proteomes" id="UP001489004"/>
    </source>
</evidence>
<gene>
    <name evidence="5" type="ORF">WJX72_003284</name>
</gene>
<dbReference type="SUPFAM" id="SSF56059">
    <property type="entry name" value="Glutathione synthetase ATP-binding domain-like"/>
    <property type="match status" value="1"/>
</dbReference>
<dbReference type="GO" id="GO:0036064">
    <property type="term" value="C:ciliary basal body"/>
    <property type="evidence" value="ECO:0007669"/>
    <property type="project" value="TreeGrafter"/>
</dbReference>
<feature type="region of interest" description="Disordered" evidence="4">
    <location>
        <begin position="503"/>
        <end position="531"/>
    </location>
</feature>
<dbReference type="InterPro" id="IPR004344">
    <property type="entry name" value="TTL/TTLL_fam"/>
</dbReference>
<accession>A0AAW1PND7</accession>
<evidence type="ECO:0000256" key="2">
    <source>
        <dbReference type="ARBA" id="ARBA00022741"/>
    </source>
</evidence>
<dbReference type="Gene3D" id="3.30.470.20">
    <property type="entry name" value="ATP-grasp fold, B domain"/>
    <property type="match status" value="1"/>
</dbReference>
<evidence type="ECO:0000256" key="3">
    <source>
        <dbReference type="ARBA" id="ARBA00022840"/>
    </source>
</evidence>
<evidence type="ECO:0000256" key="1">
    <source>
        <dbReference type="ARBA" id="ARBA00022598"/>
    </source>
</evidence>
<keyword evidence="6" id="KW-1185">Reference proteome</keyword>
<dbReference type="GO" id="GO:0070740">
    <property type="term" value="F:tubulin-glutamic acid ligase activity"/>
    <property type="evidence" value="ECO:0007669"/>
    <property type="project" value="TreeGrafter"/>
</dbReference>
<dbReference type="GO" id="GO:0005524">
    <property type="term" value="F:ATP binding"/>
    <property type="evidence" value="ECO:0007669"/>
    <property type="project" value="UniProtKB-KW"/>
</dbReference>
<dbReference type="GO" id="GO:0015631">
    <property type="term" value="F:tubulin binding"/>
    <property type="evidence" value="ECO:0007669"/>
    <property type="project" value="TreeGrafter"/>
</dbReference>
<sequence length="599" mass="67481">MGLPPSCRRKAQRPLYINLLNCKYDVLRTVAQRLGWQLAGDEEWDVFWTDTSVSLDRVMRLQSTQKINHFTGMLEICRKKALARAMATMVQAGFADHYNFTPNTLVLPDQLDDLLLLLRGKKRKTFILKPDSGCQGKGIRLVQTGEAALHALQDLGWPDLVACRYIHKPLLVEGRKFDLRVYALVTQCDPLCVFVYREGLARFCTIPYERPQEGNLDSAYMHLTNYAINKHNENFVSNAHGGADEAGSKWSLAALREWMCRQGLDYDAVWKRIQDTVVKSIIAIQPLLRQNYRTALPAPDNDGRSCFEILGFDILLDEACRPWLMEVNHSPSFAVDTPLDATLKEQLVLDTLKLVGISSTRIAKIKLAERKAAEERLLGTAGRTNEAGESKRKQDTYEAHHKGNYTRAYPSSDPCIQALYERLLEGAEKAFAASHHAKVLENIERLQVLKHQRQAEALAEEVRLKARTAMLRNIVLRRGEKHRHQIKHLKQPSVCARVGEVSMAEPTQSAGSPPASSIDEDSLGQPSMAHSARRMIPQLLLSFSDTGAARRQPVLKPARRTSDAVPARFQSRRDMGLIKEDNWASFLVLRSLNTAQSST</sequence>
<dbReference type="PROSITE" id="PS51221">
    <property type="entry name" value="TTL"/>
    <property type="match status" value="1"/>
</dbReference>